<evidence type="ECO:0000256" key="7">
    <source>
        <dbReference type="ARBA" id="ARBA00022737"/>
    </source>
</evidence>
<comment type="subcellular location">
    <subcellularLocation>
        <location evidence="1">Endoplasmic reticulum lumen</location>
    </subcellularLocation>
</comment>
<proteinExistence type="inferred from homology"/>
<feature type="region of interest" description="Disordered" evidence="13">
    <location>
        <begin position="897"/>
        <end position="926"/>
    </location>
</feature>
<evidence type="ECO:0000256" key="2">
    <source>
        <dbReference type="ARBA" id="ARBA00010983"/>
    </source>
</evidence>
<dbReference type="Proteomes" id="UP000030758">
    <property type="component" value="Unassembled WGS sequence"/>
</dbReference>
<dbReference type="GO" id="GO:0036503">
    <property type="term" value="P:ERAD pathway"/>
    <property type="evidence" value="ECO:0007669"/>
    <property type="project" value="TreeGrafter"/>
</dbReference>
<gene>
    <name evidence="16" type="ORF">M514_01880</name>
</gene>
<evidence type="ECO:0000256" key="4">
    <source>
        <dbReference type="ARBA" id="ARBA00022723"/>
    </source>
</evidence>
<keyword evidence="11" id="KW-0143">Chaperone</keyword>
<dbReference type="EMBL" id="KL367476">
    <property type="protein sequence ID" value="KFD72758.1"/>
    <property type="molecule type" value="Genomic_DNA"/>
</dbReference>
<dbReference type="AlphaFoldDB" id="A0A085NTG2"/>
<feature type="chain" id="PRO_5001796164" description="Calreticulin" evidence="14">
    <location>
        <begin position="19"/>
        <end position="1063"/>
    </location>
</feature>
<evidence type="ECO:0000256" key="14">
    <source>
        <dbReference type="SAM" id="SignalP"/>
    </source>
</evidence>
<evidence type="ECO:0000256" key="11">
    <source>
        <dbReference type="ARBA" id="ARBA00023186"/>
    </source>
</evidence>
<keyword evidence="6" id="KW-0430">Lectin</keyword>
<evidence type="ECO:0000256" key="13">
    <source>
        <dbReference type="SAM" id="MobiDB-lite"/>
    </source>
</evidence>
<keyword evidence="10" id="KW-0106">Calcium</keyword>
<name>A0A085NTG2_9BILA</name>
<evidence type="ECO:0000256" key="5">
    <source>
        <dbReference type="ARBA" id="ARBA00022729"/>
    </source>
</evidence>
<evidence type="ECO:0000256" key="12">
    <source>
        <dbReference type="PIRSR" id="PIRSR601580-3"/>
    </source>
</evidence>
<dbReference type="GO" id="GO:0005789">
    <property type="term" value="C:endoplasmic reticulum membrane"/>
    <property type="evidence" value="ECO:0007669"/>
    <property type="project" value="TreeGrafter"/>
</dbReference>
<dbReference type="SUPFAM" id="SSF63887">
    <property type="entry name" value="P-domain of calnexin/calreticulin"/>
    <property type="match status" value="1"/>
</dbReference>
<dbReference type="Gene3D" id="1.10.10.1440">
    <property type="entry name" value="PHAX RNA-binding domain"/>
    <property type="match status" value="1"/>
</dbReference>
<dbReference type="InterPro" id="IPR009033">
    <property type="entry name" value="Calreticulin/calnexin_P_dom_sf"/>
</dbReference>
<dbReference type="Gene3D" id="2.60.120.200">
    <property type="match status" value="3"/>
</dbReference>
<dbReference type="PANTHER" id="PTHR11073:SF2">
    <property type="entry name" value="CALRETICULIN"/>
    <property type="match status" value="1"/>
</dbReference>
<dbReference type="PRINTS" id="PR00626">
    <property type="entry name" value="CALRETICULIN"/>
</dbReference>
<evidence type="ECO:0000256" key="3">
    <source>
        <dbReference type="ARBA" id="ARBA00015837"/>
    </source>
</evidence>
<feature type="compositionally biased region" description="Basic and acidic residues" evidence="13">
    <location>
        <begin position="500"/>
        <end position="511"/>
    </location>
</feature>
<feature type="signal peptide" evidence="14">
    <location>
        <begin position="1"/>
        <end position="18"/>
    </location>
</feature>
<feature type="region of interest" description="Disordered" evidence="13">
    <location>
        <begin position="365"/>
        <end position="407"/>
    </location>
</feature>
<dbReference type="Pfam" id="PF10258">
    <property type="entry name" value="PHAX_RNA-bd"/>
    <property type="match status" value="1"/>
</dbReference>
<dbReference type="Pfam" id="PF00262">
    <property type="entry name" value="Calreticulin"/>
    <property type="match status" value="3"/>
</dbReference>
<dbReference type="InterPro" id="IPR038092">
    <property type="entry name" value="PHAX_RNA-binding_sf"/>
</dbReference>
<feature type="disulfide bond" evidence="12">
    <location>
        <begin position="767"/>
        <end position="799"/>
    </location>
</feature>
<reference evidence="16" key="1">
    <citation type="journal article" date="2014" name="Nat. Genet.">
        <title>Genome and transcriptome of the porcine whipworm Trichuris suis.</title>
        <authorList>
            <person name="Jex A.R."/>
            <person name="Nejsum P."/>
            <person name="Schwarz E.M."/>
            <person name="Hu L."/>
            <person name="Young N.D."/>
            <person name="Hall R.S."/>
            <person name="Korhonen P.K."/>
            <person name="Liao S."/>
            <person name="Thamsborg S."/>
            <person name="Xia J."/>
            <person name="Xu P."/>
            <person name="Wang S."/>
            <person name="Scheerlinck J.P."/>
            <person name="Hofmann A."/>
            <person name="Sternberg P.W."/>
            <person name="Wang J."/>
            <person name="Gasser R.B."/>
        </authorList>
    </citation>
    <scope>NUCLEOTIDE SEQUENCE [LARGE SCALE GENOMIC DNA]</scope>
    <source>
        <strain evidence="16">DCEP-RM93F</strain>
    </source>
</reference>
<evidence type="ECO:0000259" key="15">
    <source>
        <dbReference type="Pfam" id="PF10258"/>
    </source>
</evidence>
<organism evidence="16">
    <name type="scientific">Trichuris suis</name>
    <name type="common">pig whipworm</name>
    <dbReference type="NCBI Taxonomy" id="68888"/>
    <lineage>
        <taxon>Eukaryota</taxon>
        <taxon>Metazoa</taxon>
        <taxon>Ecdysozoa</taxon>
        <taxon>Nematoda</taxon>
        <taxon>Enoplea</taxon>
        <taxon>Dorylaimia</taxon>
        <taxon>Trichinellida</taxon>
        <taxon>Trichuridae</taxon>
        <taxon>Trichuris</taxon>
    </lineage>
</organism>
<evidence type="ECO:0000256" key="1">
    <source>
        <dbReference type="ARBA" id="ARBA00004319"/>
    </source>
</evidence>
<dbReference type="GO" id="GO:0005788">
    <property type="term" value="C:endoplasmic reticulum lumen"/>
    <property type="evidence" value="ECO:0007669"/>
    <property type="project" value="UniProtKB-SubCell"/>
</dbReference>
<dbReference type="GO" id="GO:0005509">
    <property type="term" value="F:calcium ion binding"/>
    <property type="evidence" value="ECO:0007669"/>
    <property type="project" value="InterPro"/>
</dbReference>
<evidence type="ECO:0000256" key="9">
    <source>
        <dbReference type="ARBA" id="ARBA00022833"/>
    </source>
</evidence>
<feature type="region of interest" description="Disordered" evidence="13">
    <location>
        <begin position="1025"/>
        <end position="1063"/>
    </location>
</feature>
<sequence>MPVCTAILLLLKVALTYGIPNIYLEERFDDGVGWKNRWVQSKHRSDYGLFTISHGKFYGDAQVGIGLQTTQNSRFYAASRKFDIMPENLSGPLVIQFSVKHEQKIDCGGAYIKILSGKINQTDFHNSSSYYIMFGPDICADSKVLQMILRYNDTYFTWAHRVNCKSDRLTHVYTLVIHQNLTYKVLIDLKIVKSGLLLEDLQFLVPASKSEGKTDVVDEEEGTSTEDPAIRSTQVEGYTDEFLSYDSTNKKARPDKFNRQVKDILNREKKVRPSTCSKDSETQIVKPTHMDLNFYKGIGAVGIDVWQVKAGTIFDNILITDDESYAIRFAKKTWQLYKYPEKHMKEKLHEEEEIEQDREQARKWKLNFASDGKEREKEKGEYATSRNKELGDETSSITEEDTRDSNVDKGAPLLAKREAMLDQMCSSPPAKKKMRFDAWSKVLIENELVDRMGQTSGILGLSENIVVRDVESYSVEGQQKIRRAGAKRRRWAARKSHRCNRSDSQKTREQNLNKRNRNVGIMPKFEQRADEPLESFVKRLADCLKEREIKLLSEVVEMVGREGAVRLYEATAKLENEGGMMTKDGSRRRLPGGIFMQLAKEDSEAGDKVKQLFKKDRLEKRSLRRKLVAAISSEPVTVDKQVESDLAVRMVVWLLTRASTATLLPFLSVTFFAFVASGDPNVYLYERFDDGDAWKNRWVQSSHSANYGRFKRTYGRYFANWRNNMGIQTSQNARFYALSRKLDTVFDSRNKTFVLQYSVKHEQNIECGGAYIKVLSAETDLNDFNGLTPYYVMFGPDICGYERKVHVIFGYKGKNLELDRELHFEPDNLTHVYTLMLFPNMTYKVSIDQSVVSQGNLEDHWSFLPPKFIKDPKAKQPDDWDSRKTIIDVNDTKPDDWDKPKTILDPNAVKPDDWNDEINGEWRPPEIPNPEYKGEWKPREIKNPNYQGVWSAPYIYNPEYVADPYLVAHADVGAVGFEMWQMKCGTIFDNILITDDPQFAEKVANETWRAYIDLEKLRLNEYLEKKGKSKEKADESENQNLKNAEDGDELRVEGGQAVANDEL</sequence>
<comment type="similarity">
    <text evidence="2">Belongs to the calreticulin family.</text>
</comment>
<keyword evidence="7" id="KW-0677">Repeat</keyword>
<evidence type="ECO:0000256" key="8">
    <source>
        <dbReference type="ARBA" id="ARBA00022824"/>
    </source>
</evidence>
<protein>
    <recommendedName>
        <fullName evidence="3">Calreticulin</fullName>
    </recommendedName>
</protein>
<feature type="domain" description="Phosphorylated adapter RNA export protein RNA-binding" evidence="15">
    <location>
        <begin position="536"/>
        <end position="617"/>
    </location>
</feature>
<dbReference type="PANTHER" id="PTHR11073">
    <property type="entry name" value="CALRETICULIN AND CALNEXIN"/>
    <property type="match status" value="1"/>
</dbReference>
<dbReference type="GO" id="GO:0030246">
    <property type="term" value="F:carbohydrate binding"/>
    <property type="evidence" value="ECO:0007669"/>
    <property type="project" value="UniProtKB-KW"/>
</dbReference>
<accession>A0A085NTG2</accession>
<keyword evidence="9" id="KW-0862">Zinc</keyword>
<evidence type="ECO:0000256" key="10">
    <source>
        <dbReference type="ARBA" id="ARBA00022837"/>
    </source>
</evidence>
<dbReference type="Gene3D" id="2.10.250.10">
    <property type="entry name" value="Calreticulin/calnexin, P domain"/>
    <property type="match status" value="1"/>
</dbReference>
<keyword evidence="5 14" id="KW-0732">Signal</keyword>
<dbReference type="GO" id="GO:0051082">
    <property type="term" value="F:unfolded protein binding"/>
    <property type="evidence" value="ECO:0007669"/>
    <property type="project" value="InterPro"/>
</dbReference>
<keyword evidence="8" id="KW-0256">Endoplasmic reticulum</keyword>
<keyword evidence="12" id="KW-1015">Disulfide bond</keyword>
<feature type="compositionally biased region" description="Basic and acidic residues" evidence="13">
    <location>
        <begin position="371"/>
        <end position="391"/>
    </location>
</feature>
<dbReference type="InterPro" id="IPR018124">
    <property type="entry name" value="Calret/calnex_CS"/>
</dbReference>
<keyword evidence="4" id="KW-0479">Metal-binding</keyword>
<dbReference type="InterPro" id="IPR019385">
    <property type="entry name" value="PHAX_RNA-binding_domain"/>
</dbReference>
<feature type="compositionally biased region" description="Basic and acidic residues" evidence="13">
    <location>
        <begin position="1043"/>
        <end position="1052"/>
    </location>
</feature>
<dbReference type="FunFam" id="2.10.250.10:FF:000002">
    <property type="entry name" value="Calreticulin"/>
    <property type="match status" value="1"/>
</dbReference>
<feature type="region of interest" description="Disordered" evidence="13">
    <location>
        <begin position="486"/>
        <end position="511"/>
    </location>
</feature>
<evidence type="ECO:0000256" key="6">
    <source>
        <dbReference type="ARBA" id="ARBA00022734"/>
    </source>
</evidence>
<dbReference type="PROSITE" id="PS00803">
    <property type="entry name" value="CALRETICULIN_1"/>
    <property type="match status" value="2"/>
</dbReference>
<dbReference type="GO" id="GO:0006457">
    <property type="term" value="P:protein folding"/>
    <property type="evidence" value="ECO:0007669"/>
    <property type="project" value="InterPro"/>
</dbReference>
<dbReference type="InterPro" id="IPR001580">
    <property type="entry name" value="Calret/calnex"/>
</dbReference>
<evidence type="ECO:0000313" key="16">
    <source>
        <dbReference type="EMBL" id="KFD72758.1"/>
    </source>
</evidence>
<dbReference type="InterPro" id="IPR013320">
    <property type="entry name" value="ConA-like_dom_sf"/>
</dbReference>
<feature type="compositionally biased region" description="Basic residues" evidence="13">
    <location>
        <begin position="486"/>
        <end position="499"/>
    </location>
</feature>
<dbReference type="PROSITE" id="PS00805">
    <property type="entry name" value="CALRETICULIN_REPEAT"/>
    <property type="match status" value="2"/>
</dbReference>
<dbReference type="SUPFAM" id="SSF49899">
    <property type="entry name" value="Concanavalin A-like lectins/glucanases"/>
    <property type="match status" value="2"/>
</dbReference>
<dbReference type="PROSITE" id="PS00804">
    <property type="entry name" value="CALRETICULIN_2"/>
    <property type="match status" value="2"/>
</dbReference>
<feature type="compositionally biased region" description="Basic and acidic residues" evidence="13">
    <location>
        <begin position="1025"/>
        <end position="1035"/>
    </location>
</feature>